<sequence>MGQFLLETCLGYMRDFTVQLLPAEIARGAAVGLLQWYGGPALPSDTLVSAACEGWRTAAEGCEKRFDVAVDSGIRPGSFVLLKYAGDTTWHTRLLIREVDSETKWWFILTPDEDLYVERLEASDDGDIRAVRVCAAGGTTPIGVHLSKMCGFDPPPVEVDLEGLMSETEPLVDSERGLLGLPPLPSPPAGALVAPAGGTATPLLDLGALPGPRLSTPPGTVWVFAESAYGREKGGRAALNDTAVASGDRGALDLEPGASIASARVEIGREEEFRKEHTTNEMSMIDTETDARVMRVKYAGGSGKRHRDWKEVQDGITEVPLVDLPIDWPRTSSWCVAFLGRGAHGGTPLDHHRWCRHAAKLNAGGWGAAKHESVMKALAHAGSHDQLDLANLACIEHLCRRAQLIEYYDREKIRGADRNALGKNALPFDEQEMFMGEGELEGGAAIAKQARKAREERELARPKKQCGDHAPFFPDGTAPGGAALIASELVANRVIDMGEPPKGLSSSTAFSEVVKSADYRGERVDVAAIDVCLLSLPPEGHRPAPLAELLGNGGVLEIERFCEELVWPSEVAAEIQASLNLRRPHMDRGLAQRPRLYANLVEALFKRGLIDFGTDVSCECGVFGAWKKSGKQRTSMFARLSNAHFGHSKETPLPAGGAFSEIDLEGEAEAWFAALDLKDAFYYIELPRQLRCYFGLPKESVKKLNLPTDVLSQAVDGFFQPRFAAMPMGWARALYWAQLAHCRILTRAFPDFEAANLLVARAAGAFRAAGLQPHEEVAATQELELLGWQLRRGNQAGVQATDRRRWRLRLALEHALTRNKLSGRELRQLVGQALAPRKLDLPKIPEFPELFAENDMQGPEDQSKAPSAEHEVVPCPSSLHIRLDGGNSGFVQKAEQLARTAFLKESKVLDRKWSRIGALPGRTTAGLSRGSDQEGLRAWRPASRSTVSAPVYEDQLPRATSALKGAKRGAGRRRPIARVGHSAALRLAAHGDERGAHRTVLEMRAVAPNSRLQYSKMWKSLQDWAEHRMLPLSPPSALDATLAEYLECLYFEGHDAGMGTKVIAAVGFFVPEVSRHGPARLPRARLAAQGWLRLSPLRAGLPIPVEVVAAIAVAMCARGERRAAAGALLATTCYLRPGGPAAAQLADLLPPGAFAGEGRVHWVLQLNRFEEGEPSKTGRFDDSIVLDDPRHAALRRFLAQLRRTAHPDEPLIGIGQLHFAKLFGEVVNELRLNILGPPAPHQLRRAGASDDRASGQRMLVEIKKRGRWLSDSPVRRHEKGGRLREQLLRLPAGLQAHCRACHPMCGEVLLGRSRPLPVPQLFR</sequence>
<reference evidence="1" key="1">
    <citation type="submission" date="2023-10" db="EMBL/GenBank/DDBJ databases">
        <authorList>
            <person name="Chen Y."/>
            <person name="Shah S."/>
            <person name="Dougan E. K."/>
            <person name="Thang M."/>
            <person name="Chan C."/>
        </authorList>
    </citation>
    <scope>NUCLEOTIDE SEQUENCE [LARGE SCALE GENOMIC DNA]</scope>
</reference>
<dbReference type="EMBL" id="CAUYUJ010019786">
    <property type="protein sequence ID" value="CAK0893680.1"/>
    <property type="molecule type" value="Genomic_DNA"/>
</dbReference>
<gene>
    <name evidence="1" type="ORF">PCOR1329_LOCUS72941</name>
</gene>
<evidence type="ECO:0000313" key="2">
    <source>
        <dbReference type="Proteomes" id="UP001189429"/>
    </source>
</evidence>
<protein>
    <submittedName>
        <fullName evidence="1">Uncharacterized protein</fullName>
    </submittedName>
</protein>
<name>A0ABN9X361_9DINO</name>
<comment type="caution">
    <text evidence="1">The sequence shown here is derived from an EMBL/GenBank/DDBJ whole genome shotgun (WGS) entry which is preliminary data.</text>
</comment>
<accession>A0ABN9X361</accession>
<keyword evidence="2" id="KW-1185">Reference proteome</keyword>
<evidence type="ECO:0000313" key="1">
    <source>
        <dbReference type="EMBL" id="CAK0893680.1"/>
    </source>
</evidence>
<proteinExistence type="predicted"/>
<dbReference type="Proteomes" id="UP001189429">
    <property type="component" value="Unassembled WGS sequence"/>
</dbReference>
<organism evidence="1 2">
    <name type="scientific">Prorocentrum cordatum</name>
    <dbReference type="NCBI Taxonomy" id="2364126"/>
    <lineage>
        <taxon>Eukaryota</taxon>
        <taxon>Sar</taxon>
        <taxon>Alveolata</taxon>
        <taxon>Dinophyceae</taxon>
        <taxon>Prorocentrales</taxon>
        <taxon>Prorocentraceae</taxon>
        <taxon>Prorocentrum</taxon>
    </lineage>
</organism>